<dbReference type="PANTHER" id="PTHR43156">
    <property type="entry name" value="STAGE II SPORULATION PROTEIN E-RELATED"/>
    <property type="match status" value="1"/>
</dbReference>
<keyword evidence="2 6" id="KW-0812">Transmembrane</keyword>
<sequence>MFDHAQGTGVVARSKGERLRVPGLLLAAVAAFYVIAPVLDAAAAPLVRADLGLGPGHEAVARVVGVSVTLLTLVAAGRACDVVGRRRVLLRALAVLSGACALLAVAFTGWVYVLARIVMAAALAAVFVACLAYLASVYMPGRVRRVTGCWLAAMSTGFIVAVNVAPHVTSAAGWRPTMAALAVAAAGALLLVRHRLPDDGRPEARRPLNDPVTTGCWTVAGALAAAGLQLAPLWGWADPRVGGVLGAAAVVAVLARLRALTRSGRTSLPARLGVPVLVAGVTLGFTQTVLAVAVPTLMIASGGSPAAGALALSLFGAGGAAGSLLVVRRRALSPVTGCSLGLPLAAIGLALLHTLLSHGGASLLSGCAVVAVIGFGIMLALAPRMAGFLTAVPHTDLGGTIALLPGAILFGAAAAQTMPYSAGASPAQAAVTAGQMLWVATIVVAAAALLLGRPVVALVVASTSVLQYLVAKAQTGQSVEMLVALGVGAAAGAIAWSRGRLTERLTRSQETAGALLRAVLHPIPGTLGRLRLAGLYEPATADTGIGGDFLEALHTPYGTRVLIGDVRGKGLQAVQTVTDLLGCFRSQAYETEDLGELAARLDRQVLRAAEARGDEELFATALLIQHGAGAPHLEVINCGHPGPVAVGRSRAEEIEGPVHLPLGFGTLGAVDAHRVSLDDTTTLVAYTDGLSEARNASGEFYPLIDRLADGADGPPDALVGRLADDVRNWTHHLGDDIAIVALTPAA</sequence>
<keyword evidence="5 6" id="KW-0472">Membrane</keyword>
<feature type="transmembrane region" description="Helical" evidence="6">
    <location>
        <begin position="59"/>
        <end position="76"/>
    </location>
</feature>
<dbReference type="InterPro" id="IPR052016">
    <property type="entry name" value="Bact_Sigma-Reg"/>
</dbReference>
<evidence type="ECO:0000313" key="9">
    <source>
        <dbReference type="Proteomes" id="UP000516428"/>
    </source>
</evidence>
<keyword evidence="3" id="KW-0378">Hydrolase</keyword>
<evidence type="ECO:0000256" key="6">
    <source>
        <dbReference type="SAM" id="Phobius"/>
    </source>
</evidence>
<feature type="domain" description="Major facilitator superfamily (MFS) profile" evidence="7">
    <location>
        <begin position="20"/>
        <end position="464"/>
    </location>
</feature>
<dbReference type="KEGG" id="sxn:IAG42_14300"/>
<dbReference type="InterPro" id="IPR036259">
    <property type="entry name" value="MFS_trans_sf"/>
</dbReference>
<dbReference type="InterPro" id="IPR020846">
    <property type="entry name" value="MFS_dom"/>
</dbReference>
<name>A0A7H1B7G4_9ACTN</name>
<evidence type="ECO:0000256" key="5">
    <source>
        <dbReference type="ARBA" id="ARBA00023136"/>
    </source>
</evidence>
<dbReference type="Gene3D" id="1.20.1250.20">
    <property type="entry name" value="MFS general substrate transporter like domains"/>
    <property type="match status" value="1"/>
</dbReference>
<feature type="transmembrane region" description="Helical" evidence="6">
    <location>
        <begin position="306"/>
        <end position="327"/>
    </location>
</feature>
<protein>
    <submittedName>
        <fullName evidence="8">MFS transporter</fullName>
    </submittedName>
</protein>
<dbReference type="InterPro" id="IPR036457">
    <property type="entry name" value="PPM-type-like_dom_sf"/>
</dbReference>
<gene>
    <name evidence="8" type="ORF">IAG42_14300</name>
</gene>
<keyword evidence="4 6" id="KW-1133">Transmembrane helix</keyword>
<dbReference type="Pfam" id="PF07690">
    <property type="entry name" value="MFS_1"/>
    <property type="match status" value="1"/>
</dbReference>
<feature type="transmembrane region" description="Helical" evidence="6">
    <location>
        <begin position="113"/>
        <end position="135"/>
    </location>
</feature>
<feature type="transmembrane region" description="Helical" evidence="6">
    <location>
        <begin position="362"/>
        <end position="382"/>
    </location>
</feature>
<dbReference type="RefSeq" id="WP_188337381.1">
    <property type="nucleotide sequence ID" value="NZ_CP061281.1"/>
</dbReference>
<evidence type="ECO:0000256" key="4">
    <source>
        <dbReference type="ARBA" id="ARBA00022989"/>
    </source>
</evidence>
<dbReference type="EMBL" id="CP061281">
    <property type="protein sequence ID" value="QNS04669.1"/>
    <property type="molecule type" value="Genomic_DNA"/>
</dbReference>
<dbReference type="PROSITE" id="PS50850">
    <property type="entry name" value="MFS"/>
    <property type="match status" value="1"/>
</dbReference>
<proteinExistence type="predicted"/>
<dbReference type="GO" id="GO:0016791">
    <property type="term" value="F:phosphatase activity"/>
    <property type="evidence" value="ECO:0007669"/>
    <property type="project" value="TreeGrafter"/>
</dbReference>
<feature type="transmembrane region" description="Helical" evidence="6">
    <location>
        <begin position="272"/>
        <end position="294"/>
    </location>
</feature>
<dbReference type="Pfam" id="PF07228">
    <property type="entry name" value="SpoIIE"/>
    <property type="match status" value="1"/>
</dbReference>
<feature type="transmembrane region" description="Helical" evidence="6">
    <location>
        <begin position="436"/>
        <end position="469"/>
    </location>
</feature>
<feature type="transmembrane region" description="Helical" evidence="6">
    <location>
        <begin position="147"/>
        <end position="166"/>
    </location>
</feature>
<keyword evidence="9" id="KW-1185">Reference proteome</keyword>
<dbReference type="PANTHER" id="PTHR43156:SF2">
    <property type="entry name" value="STAGE II SPORULATION PROTEIN E"/>
    <property type="match status" value="1"/>
</dbReference>
<feature type="transmembrane region" description="Helical" evidence="6">
    <location>
        <begin position="172"/>
        <end position="192"/>
    </location>
</feature>
<evidence type="ECO:0000256" key="1">
    <source>
        <dbReference type="ARBA" id="ARBA00004651"/>
    </source>
</evidence>
<dbReference type="Gene3D" id="3.60.40.10">
    <property type="entry name" value="PPM-type phosphatase domain"/>
    <property type="match status" value="1"/>
</dbReference>
<evidence type="ECO:0000256" key="3">
    <source>
        <dbReference type="ARBA" id="ARBA00022801"/>
    </source>
</evidence>
<dbReference type="Proteomes" id="UP000516428">
    <property type="component" value="Chromosome"/>
</dbReference>
<dbReference type="GO" id="GO:0022857">
    <property type="term" value="F:transmembrane transporter activity"/>
    <property type="evidence" value="ECO:0007669"/>
    <property type="project" value="InterPro"/>
</dbReference>
<dbReference type="InterPro" id="IPR001932">
    <property type="entry name" value="PPM-type_phosphatase-like_dom"/>
</dbReference>
<evidence type="ECO:0000259" key="7">
    <source>
        <dbReference type="PROSITE" id="PS50850"/>
    </source>
</evidence>
<reference evidence="8 9" key="1">
    <citation type="submission" date="2020-09" db="EMBL/GenBank/DDBJ databases">
        <title>A novel species.</title>
        <authorList>
            <person name="Gao J."/>
        </authorList>
    </citation>
    <scope>NUCLEOTIDE SEQUENCE [LARGE SCALE GENOMIC DNA]</scope>
    <source>
        <strain evidence="8 9">CRXT-Y-14</strain>
    </source>
</reference>
<evidence type="ECO:0000256" key="2">
    <source>
        <dbReference type="ARBA" id="ARBA00022692"/>
    </source>
</evidence>
<accession>A0A7H1B7G4</accession>
<feature type="transmembrane region" description="Helical" evidence="6">
    <location>
        <begin position="334"/>
        <end position="356"/>
    </location>
</feature>
<feature type="transmembrane region" description="Helical" evidence="6">
    <location>
        <begin position="21"/>
        <end position="39"/>
    </location>
</feature>
<feature type="transmembrane region" description="Helical" evidence="6">
    <location>
        <begin position="88"/>
        <end position="107"/>
    </location>
</feature>
<dbReference type="InterPro" id="IPR011701">
    <property type="entry name" value="MFS"/>
</dbReference>
<feature type="transmembrane region" description="Helical" evidence="6">
    <location>
        <begin position="212"/>
        <end position="235"/>
    </location>
</feature>
<feature type="transmembrane region" description="Helical" evidence="6">
    <location>
        <begin position="394"/>
        <end position="416"/>
    </location>
</feature>
<organism evidence="8 9">
    <name type="scientific">Streptomyces xanthii</name>
    <dbReference type="NCBI Taxonomy" id="2768069"/>
    <lineage>
        <taxon>Bacteria</taxon>
        <taxon>Bacillati</taxon>
        <taxon>Actinomycetota</taxon>
        <taxon>Actinomycetes</taxon>
        <taxon>Kitasatosporales</taxon>
        <taxon>Streptomycetaceae</taxon>
        <taxon>Streptomyces</taxon>
    </lineage>
</organism>
<dbReference type="SUPFAM" id="SSF103473">
    <property type="entry name" value="MFS general substrate transporter"/>
    <property type="match status" value="1"/>
</dbReference>
<dbReference type="SMART" id="SM00331">
    <property type="entry name" value="PP2C_SIG"/>
    <property type="match status" value="1"/>
</dbReference>
<evidence type="ECO:0000313" key="8">
    <source>
        <dbReference type="EMBL" id="QNS04669.1"/>
    </source>
</evidence>
<dbReference type="AlphaFoldDB" id="A0A7H1B7G4"/>
<comment type="subcellular location">
    <subcellularLocation>
        <location evidence="1">Cell membrane</location>
        <topology evidence="1">Multi-pass membrane protein</topology>
    </subcellularLocation>
</comment>
<feature type="transmembrane region" description="Helical" evidence="6">
    <location>
        <begin position="481"/>
        <end position="499"/>
    </location>
</feature>
<feature type="transmembrane region" description="Helical" evidence="6">
    <location>
        <begin position="241"/>
        <end position="260"/>
    </location>
</feature>
<dbReference type="GO" id="GO:0005886">
    <property type="term" value="C:plasma membrane"/>
    <property type="evidence" value="ECO:0007669"/>
    <property type="project" value="UniProtKB-SubCell"/>
</dbReference>